<evidence type="ECO:0000313" key="2">
    <source>
        <dbReference type="Proteomes" id="UP000490939"/>
    </source>
</evidence>
<accession>A0A8H3VA23</accession>
<dbReference type="Proteomes" id="UP000490939">
    <property type="component" value="Unassembled WGS sequence"/>
</dbReference>
<organism evidence="1 2">
    <name type="scientific">Venturia inaequalis</name>
    <name type="common">Apple scab fungus</name>
    <dbReference type="NCBI Taxonomy" id="5025"/>
    <lineage>
        <taxon>Eukaryota</taxon>
        <taxon>Fungi</taxon>
        <taxon>Dikarya</taxon>
        <taxon>Ascomycota</taxon>
        <taxon>Pezizomycotina</taxon>
        <taxon>Dothideomycetes</taxon>
        <taxon>Pleosporomycetidae</taxon>
        <taxon>Venturiales</taxon>
        <taxon>Venturiaceae</taxon>
        <taxon>Venturia</taxon>
    </lineage>
</organism>
<protein>
    <submittedName>
        <fullName evidence="1">Uncharacterized protein</fullName>
    </submittedName>
</protein>
<feature type="non-terminal residue" evidence="1">
    <location>
        <position position="107"/>
    </location>
</feature>
<reference evidence="1 2" key="1">
    <citation type="submission" date="2019-07" db="EMBL/GenBank/DDBJ databases">
        <title>Venturia inaequalis Genome Resource.</title>
        <authorList>
            <person name="Lichtner F.J."/>
        </authorList>
    </citation>
    <scope>NUCLEOTIDE SEQUENCE [LARGE SCALE GENOMIC DNA]</scope>
    <source>
        <strain evidence="1 2">DMI_063113</strain>
    </source>
</reference>
<gene>
    <name evidence="1" type="ORF">EG327_004886</name>
</gene>
<comment type="caution">
    <text evidence="1">The sequence shown here is derived from an EMBL/GenBank/DDBJ whole genome shotgun (WGS) entry which is preliminary data.</text>
</comment>
<sequence length="107" mass="12161">MAIAVLQDSSGLETPRSNGDWCEISIRWGFIERPEDESGHSWLLALVCDWHAGIPFAARETGQNGLREEDEKTRFSRYHEAKALRDGFKGIVSGSVWRRGRREDENG</sequence>
<proteinExistence type="predicted"/>
<dbReference type="EMBL" id="WNWR01000287">
    <property type="protein sequence ID" value="KAE9984860.1"/>
    <property type="molecule type" value="Genomic_DNA"/>
</dbReference>
<dbReference type="AlphaFoldDB" id="A0A8H3VA23"/>
<keyword evidence="2" id="KW-1185">Reference proteome</keyword>
<name>A0A8H3VA23_VENIN</name>
<evidence type="ECO:0000313" key="1">
    <source>
        <dbReference type="EMBL" id="KAE9984860.1"/>
    </source>
</evidence>